<feature type="region of interest" description="Disordered" evidence="1">
    <location>
        <begin position="512"/>
        <end position="562"/>
    </location>
</feature>
<dbReference type="Pfam" id="PF23086">
    <property type="entry name" value="Tudor_Coilin"/>
    <property type="match status" value="1"/>
</dbReference>
<dbReference type="Pfam" id="PF15862">
    <property type="entry name" value="Coilin_N"/>
    <property type="match status" value="1"/>
</dbReference>
<feature type="compositionally biased region" description="Polar residues" evidence="1">
    <location>
        <begin position="347"/>
        <end position="363"/>
    </location>
</feature>
<name>A0ABQ5FU86_9ASTR</name>
<feature type="compositionally biased region" description="Polar residues" evidence="1">
    <location>
        <begin position="221"/>
        <end position="235"/>
    </location>
</feature>
<dbReference type="InterPro" id="IPR056398">
    <property type="entry name" value="Tudor_Coilin"/>
</dbReference>
<sequence length="757" mass="83354">MGTPSLRLRLVFKDRTILSQKQRSDGMDHCWLLIKPQLHKTIADVCTHLVHVFELNRSCPNGVLLTMEGFAFTPFESTEILNDKDIICVKKKGGATTDALEAEDEGNLVEEEVEDDGLENGNRGLLLLANDNKGKEVYQSESEDVDEDQSLDEDSPEEAVCKKRKASTNLQNLKKKKRCLGVLDDEDDTETDEIEDLRKLISRKKKLLNGNRKPSEETNKPAATSSKNLQSPTTAKRSEQHQENIEEVNQVSDAPGAKKMASRSSRRKQLKRRWKQELAKIAKKRQPQAYSKPEVTKAGNKEANGHPKGLLHWKQASKNNVQNGDVAPLASKPVHIRFEFSEEGQPAKQTRVSNETFNRNSSSSKRKGQKWGGRESFLTRKKNETKRISKESFKMLFKDAQVPVIDPNDFDKLPPCCEPKEGDVIAYRLLELNSSWIPELSSFRVGRISYYDAKDIVLIPVPEYPIVLGDIKEDGPNESLYGEDGTLEINYSALVDVRNVEQYVPDATKAASNGVNQTSLSSDMDASENLVSNSNDNNTDVPKDSNPGNGEVNPWDQFSKVNPNASQSEMVAYMVASALNQCSDGAAGPSTTTAGQGAAGPTTGTAGPTTSRAGTTSTAPDANKEELSKEKDEQQKGNTSDPWLNANKPGPSEVSNVSWTSWTDIQKTGPAAEDNCENGSSWGRPWSSFAPSRSSAVKQPNQENNWYSGSSRGNGKPWSRGAPRGRGRGGGRGRGRGRNGCGNYGYFEVWDPVPSML</sequence>
<evidence type="ECO:0000259" key="2">
    <source>
        <dbReference type="Pfam" id="PF15862"/>
    </source>
</evidence>
<feature type="region of interest" description="Disordered" evidence="1">
    <location>
        <begin position="136"/>
        <end position="163"/>
    </location>
</feature>
<comment type="caution">
    <text evidence="4">The sequence shown here is derived from an EMBL/GenBank/DDBJ whole genome shotgun (WGS) entry which is preliminary data.</text>
</comment>
<feature type="region of interest" description="Disordered" evidence="1">
    <location>
        <begin position="206"/>
        <end position="308"/>
    </location>
</feature>
<evidence type="ECO:0000259" key="3">
    <source>
        <dbReference type="Pfam" id="PF23086"/>
    </source>
</evidence>
<feature type="region of interest" description="Disordered" evidence="1">
    <location>
        <begin position="585"/>
        <end position="738"/>
    </location>
</feature>
<feature type="compositionally biased region" description="Polar residues" evidence="1">
    <location>
        <begin position="653"/>
        <end position="666"/>
    </location>
</feature>
<feature type="domain" description="Coilin tudor" evidence="3">
    <location>
        <begin position="407"/>
        <end position="502"/>
    </location>
</feature>
<dbReference type="PANTHER" id="PTHR15197:SF0">
    <property type="entry name" value="COILIN"/>
    <property type="match status" value="1"/>
</dbReference>
<feature type="compositionally biased region" description="Polar residues" evidence="1">
    <location>
        <begin position="689"/>
        <end position="713"/>
    </location>
</feature>
<keyword evidence="5" id="KW-1185">Reference proteome</keyword>
<feature type="compositionally biased region" description="Polar residues" evidence="1">
    <location>
        <begin position="512"/>
        <end position="540"/>
    </location>
</feature>
<accession>A0ABQ5FU86</accession>
<feature type="compositionally biased region" description="Basic residues" evidence="1">
    <location>
        <begin position="723"/>
        <end position="737"/>
    </location>
</feature>
<feature type="compositionally biased region" description="Basic residues" evidence="1">
    <location>
        <begin position="260"/>
        <end position="274"/>
    </location>
</feature>
<gene>
    <name evidence="4" type="ORF">Tco_1018416</name>
</gene>
<evidence type="ECO:0000313" key="4">
    <source>
        <dbReference type="EMBL" id="GJT66936.1"/>
    </source>
</evidence>
<feature type="domain" description="Coilin N-terminal" evidence="2">
    <location>
        <begin position="6"/>
        <end position="169"/>
    </location>
</feature>
<protein>
    <submittedName>
        <fullName evidence="4">Coilin-like protein isoform X1</fullName>
    </submittedName>
</protein>
<dbReference type="Proteomes" id="UP001151760">
    <property type="component" value="Unassembled WGS sequence"/>
</dbReference>
<reference evidence="4" key="1">
    <citation type="journal article" date="2022" name="Int. J. Mol. Sci.">
        <title>Draft Genome of Tanacetum Coccineum: Genomic Comparison of Closely Related Tanacetum-Family Plants.</title>
        <authorList>
            <person name="Yamashiro T."/>
            <person name="Shiraishi A."/>
            <person name="Nakayama K."/>
            <person name="Satake H."/>
        </authorList>
    </citation>
    <scope>NUCLEOTIDE SEQUENCE</scope>
</reference>
<feature type="compositionally biased region" description="Low complexity" evidence="1">
    <location>
        <begin position="585"/>
        <end position="620"/>
    </location>
</feature>
<evidence type="ECO:0000313" key="5">
    <source>
        <dbReference type="Proteomes" id="UP001151760"/>
    </source>
</evidence>
<dbReference type="InterPro" id="IPR024822">
    <property type="entry name" value="Coilin"/>
</dbReference>
<organism evidence="4 5">
    <name type="scientific">Tanacetum coccineum</name>
    <dbReference type="NCBI Taxonomy" id="301880"/>
    <lineage>
        <taxon>Eukaryota</taxon>
        <taxon>Viridiplantae</taxon>
        <taxon>Streptophyta</taxon>
        <taxon>Embryophyta</taxon>
        <taxon>Tracheophyta</taxon>
        <taxon>Spermatophyta</taxon>
        <taxon>Magnoliopsida</taxon>
        <taxon>eudicotyledons</taxon>
        <taxon>Gunneridae</taxon>
        <taxon>Pentapetalae</taxon>
        <taxon>asterids</taxon>
        <taxon>campanulids</taxon>
        <taxon>Asterales</taxon>
        <taxon>Asteraceae</taxon>
        <taxon>Asteroideae</taxon>
        <taxon>Anthemideae</taxon>
        <taxon>Anthemidinae</taxon>
        <taxon>Tanacetum</taxon>
    </lineage>
</organism>
<evidence type="ECO:0000256" key="1">
    <source>
        <dbReference type="SAM" id="MobiDB-lite"/>
    </source>
</evidence>
<feature type="region of interest" description="Disordered" evidence="1">
    <location>
        <begin position="338"/>
        <end position="383"/>
    </location>
</feature>
<feature type="compositionally biased region" description="Basic and acidic residues" evidence="1">
    <location>
        <begin position="622"/>
        <end position="635"/>
    </location>
</feature>
<dbReference type="PANTHER" id="PTHR15197">
    <property type="entry name" value="COILIN P80"/>
    <property type="match status" value="1"/>
</dbReference>
<reference evidence="4" key="2">
    <citation type="submission" date="2022-01" db="EMBL/GenBank/DDBJ databases">
        <authorList>
            <person name="Yamashiro T."/>
            <person name="Shiraishi A."/>
            <person name="Satake H."/>
            <person name="Nakayama K."/>
        </authorList>
    </citation>
    <scope>NUCLEOTIDE SEQUENCE</scope>
</reference>
<dbReference type="EMBL" id="BQNB010017761">
    <property type="protein sequence ID" value="GJT66936.1"/>
    <property type="molecule type" value="Genomic_DNA"/>
</dbReference>
<dbReference type="InterPro" id="IPR031722">
    <property type="entry name" value="Coilin_N"/>
</dbReference>
<proteinExistence type="predicted"/>
<feature type="compositionally biased region" description="Acidic residues" evidence="1">
    <location>
        <begin position="141"/>
        <end position="157"/>
    </location>
</feature>